<dbReference type="InterPro" id="IPR000504">
    <property type="entry name" value="RRM_dom"/>
</dbReference>
<feature type="domain" description="RRM" evidence="4">
    <location>
        <begin position="462"/>
        <end position="542"/>
    </location>
</feature>
<dbReference type="FunFam" id="3.30.70.330:FF:000187">
    <property type="entry name" value="Heterogeneous nuclear ribonucleoprotein Q"/>
    <property type="match status" value="1"/>
</dbReference>
<dbReference type="PANTHER" id="PTHR21245">
    <property type="entry name" value="HETEROGENEOUS NUCLEAR RIBONUCLEOPROTEIN"/>
    <property type="match status" value="1"/>
</dbReference>
<protein>
    <recommendedName>
        <fullName evidence="4">RRM domain-containing protein</fullName>
    </recommendedName>
</protein>
<feature type="compositionally biased region" description="Low complexity" evidence="3">
    <location>
        <begin position="93"/>
        <end position="106"/>
    </location>
</feature>
<feature type="compositionally biased region" description="Low complexity" evidence="3">
    <location>
        <begin position="114"/>
        <end position="123"/>
    </location>
</feature>
<sequence length="758" mass="82646">MIRYACDNRIRVLAFRKHEDSELRNPKSAAAKKAAAAKNAEAAAPKTTPKSGGRSGKGGGGKQATPKSAASAEPNPEQKVEEVPAPSGEKKPAAAAAAAMASPAKSPAKKAAGKVKLGTAKAAAKAEEKACEEEAKVEVAVAEEAKVEAVVTEEATEEVKEEEEALKEAGEEESKEEAEEEDKVEEIPEKGTSAHADKNDETENGPSSNEEMDIERLQEMEEEEVDPEEFEEPIEEEVMAEEETKEGEGEEGEGGGGEESAKVEEDEQMEISDMAKRRQLKKEQEIFIGGLDRDAVEGDIRKAFEPIGEVVEVRLHKDFATNRNKGFAFVKFASKEQAARALAELKSPVIRGKRCGIARSEDNDTLFLGNICNTWTKEAIKRKLQDYGIEGVESITLVADTQNEGLSRGFAFLEFSCHADAMLAYKRLQKPDAVFGHPERTAKVAFAEPLREPDPEVMAQVKSVFVDGLPPYWDEDRVKEQFKGYGEIERVVLARNMSTAKRNDFGFVNFTTHEAAVACIEGINDTDLGDDGRSKTKARARLANPLPKTQAVKGGMSGGFRVGYSGGGFNRFEDLVGAGLSQIGQDFMATEVSIYMDAVELEGLSLITVLKIRVLTSKGGGHLVFEEVDGVQGQGDVVPLMEGGGEDFHQEGHSFHHRVILAGIMVLLPSGEDPYFYGDFSHGVKRPFSAMEYESSYLQPSRVRPRFDHPDPMLGGSHYRDSLGMGGMYSRDYFGSDYGGSTYSSMYRGEHSGSGYYY</sequence>
<name>A0A6V7NKD0_ANACO</name>
<feature type="compositionally biased region" description="Gly residues" evidence="3">
    <location>
        <begin position="53"/>
        <end position="62"/>
    </location>
</feature>
<accession>A0A6V7NKD0</accession>
<feature type="compositionally biased region" description="Acidic residues" evidence="3">
    <location>
        <begin position="220"/>
        <end position="253"/>
    </location>
</feature>
<dbReference type="PROSITE" id="PS50102">
    <property type="entry name" value="RRM"/>
    <property type="match status" value="3"/>
</dbReference>
<evidence type="ECO:0000256" key="1">
    <source>
        <dbReference type="ARBA" id="ARBA00022884"/>
    </source>
</evidence>
<evidence type="ECO:0000313" key="5">
    <source>
        <dbReference type="EMBL" id="CAD1819049.1"/>
    </source>
</evidence>
<gene>
    <name evidence="5" type="ORF">CB5_LOCUS2260</name>
</gene>
<organism evidence="5">
    <name type="scientific">Ananas comosus var. bracteatus</name>
    <name type="common">red pineapple</name>
    <dbReference type="NCBI Taxonomy" id="296719"/>
    <lineage>
        <taxon>Eukaryota</taxon>
        <taxon>Viridiplantae</taxon>
        <taxon>Streptophyta</taxon>
        <taxon>Embryophyta</taxon>
        <taxon>Tracheophyta</taxon>
        <taxon>Spermatophyta</taxon>
        <taxon>Magnoliopsida</taxon>
        <taxon>Liliopsida</taxon>
        <taxon>Poales</taxon>
        <taxon>Bromeliaceae</taxon>
        <taxon>Bromelioideae</taxon>
        <taxon>Ananas</taxon>
    </lineage>
</organism>
<feature type="compositionally biased region" description="Low complexity" evidence="3">
    <location>
        <begin position="26"/>
        <end position="52"/>
    </location>
</feature>
<evidence type="ECO:0000259" key="4">
    <source>
        <dbReference type="PROSITE" id="PS50102"/>
    </source>
</evidence>
<dbReference type="Gene3D" id="3.30.70.330">
    <property type="match status" value="3"/>
</dbReference>
<dbReference type="SUPFAM" id="SSF54928">
    <property type="entry name" value="RNA-binding domain, RBD"/>
    <property type="match status" value="2"/>
</dbReference>
<dbReference type="GO" id="GO:0003723">
    <property type="term" value="F:RNA binding"/>
    <property type="evidence" value="ECO:0007669"/>
    <property type="project" value="UniProtKB-UniRule"/>
</dbReference>
<dbReference type="InterPro" id="IPR012677">
    <property type="entry name" value="Nucleotide-bd_a/b_plait_sf"/>
</dbReference>
<feature type="region of interest" description="Disordered" evidence="3">
    <location>
        <begin position="148"/>
        <end position="271"/>
    </location>
</feature>
<dbReference type="EMBL" id="LR862139">
    <property type="protein sequence ID" value="CAD1819049.1"/>
    <property type="molecule type" value="Genomic_DNA"/>
</dbReference>
<proteinExistence type="predicted"/>
<dbReference type="CDD" id="cd00590">
    <property type="entry name" value="RRM_SF"/>
    <property type="match status" value="3"/>
</dbReference>
<dbReference type="SMART" id="SM00360">
    <property type="entry name" value="RRM"/>
    <property type="match status" value="3"/>
</dbReference>
<feature type="domain" description="RRM" evidence="4">
    <location>
        <begin position="284"/>
        <end position="362"/>
    </location>
</feature>
<evidence type="ECO:0000256" key="3">
    <source>
        <dbReference type="SAM" id="MobiDB-lite"/>
    </source>
</evidence>
<reference evidence="5" key="1">
    <citation type="submission" date="2020-07" db="EMBL/GenBank/DDBJ databases">
        <authorList>
            <person name="Lin J."/>
        </authorList>
    </citation>
    <scope>NUCLEOTIDE SEQUENCE</scope>
</reference>
<evidence type="ECO:0000256" key="2">
    <source>
        <dbReference type="PROSITE-ProRule" id="PRU00176"/>
    </source>
</evidence>
<feature type="domain" description="RRM" evidence="4">
    <location>
        <begin position="364"/>
        <end position="449"/>
    </location>
</feature>
<dbReference type="Pfam" id="PF00076">
    <property type="entry name" value="RRM_1"/>
    <property type="match status" value="3"/>
</dbReference>
<dbReference type="AlphaFoldDB" id="A0A6V7NKD0"/>
<feature type="compositionally biased region" description="Acidic residues" evidence="3">
    <location>
        <begin position="154"/>
        <end position="184"/>
    </location>
</feature>
<dbReference type="InterPro" id="IPR035979">
    <property type="entry name" value="RBD_domain_sf"/>
</dbReference>
<feature type="compositionally biased region" description="Basic and acidic residues" evidence="3">
    <location>
        <begin position="76"/>
        <end position="92"/>
    </location>
</feature>
<feature type="region of interest" description="Disordered" evidence="3">
    <location>
        <begin position="18"/>
        <end position="125"/>
    </location>
</feature>
<keyword evidence="1 2" id="KW-0694">RNA-binding</keyword>